<dbReference type="KEGG" id="vg:19524770"/>
<dbReference type="GeneID" id="19524770"/>
<evidence type="ECO:0000313" key="2">
    <source>
        <dbReference type="EMBL" id="AIA80012.1"/>
    </source>
</evidence>
<dbReference type="EMBL" id="KF582788">
    <property type="protein sequence ID" value="AIA80012.1"/>
    <property type="molecule type" value="Genomic_DNA"/>
</dbReference>
<reference evidence="2" key="1">
    <citation type="submission" date="2015-07" db="EMBL/GenBank/DDBJ databases">
        <title>Isolation and characterization of a novel lytic T4-like coliphage vB_EcoM_JS09 infecting APEC.</title>
        <authorList>
            <person name="Zhou Y."/>
            <person name="Bao H.D."/>
            <person name="Zhang H."/>
            <person name="Wang R."/>
        </authorList>
    </citation>
    <scope>NUCLEOTIDE SEQUENCE</scope>
</reference>
<sequence>MSRELDCAVRTAVAALENLFQIATEEREEVTLWIEDNAGLNLQDAISLSNNSITVQGWVSSSYSC</sequence>
<evidence type="ECO:0000313" key="3">
    <source>
        <dbReference type="Proteomes" id="UP000019733"/>
    </source>
</evidence>
<dbReference type="OrthoDB" id="27334at10239"/>
<proteinExistence type="predicted"/>
<feature type="domain" description="Ig-like" evidence="1">
    <location>
        <begin position="1"/>
        <end position="65"/>
    </location>
</feature>
<gene>
    <name evidence="2" type="ORF">JS09_045</name>
</gene>
<evidence type="ECO:0000259" key="1">
    <source>
        <dbReference type="PROSITE" id="PS50835"/>
    </source>
</evidence>
<name>A0A060BGZ8_9CAUD</name>
<keyword evidence="3" id="KW-1185">Reference proteome</keyword>
<dbReference type="InterPro" id="IPR007110">
    <property type="entry name" value="Ig-like_dom"/>
</dbReference>
<organism evidence="2 3">
    <name type="scientific">Escherichia phage vB_EcoM_JS09</name>
    <dbReference type="NCBI Taxonomy" id="1430444"/>
    <lineage>
        <taxon>Viruses</taxon>
        <taxon>Duplodnaviria</taxon>
        <taxon>Heunggongvirae</taxon>
        <taxon>Uroviricota</taxon>
        <taxon>Caudoviricetes</taxon>
        <taxon>Pantevenvirales</taxon>
        <taxon>Straboviridae</taxon>
        <taxon>Tevenvirinae</taxon>
        <taxon>Mosigvirus</taxon>
        <taxon>Mosigvirus JS09</taxon>
    </lineage>
</organism>
<protein>
    <recommendedName>
        <fullName evidence="1">Ig-like domain-containing protein</fullName>
    </recommendedName>
</protein>
<dbReference type="RefSeq" id="YP_009037368.1">
    <property type="nucleotide sequence ID" value="NC_024124.2"/>
</dbReference>
<accession>A0A060BGZ8</accession>
<dbReference type="PROSITE" id="PS50835">
    <property type="entry name" value="IG_LIKE"/>
    <property type="match status" value="1"/>
</dbReference>
<dbReference type="Proteomes" id="UP000019733">
    <property type="component" value="Segment"/>
</dbReference>